<comment type="caution">
    <text evidence="12">The sequence shown here is derived from an EMBL/GenBank/DDBJ whole genome shotgun (WGS) entry which is preliminary data.</text>
</comment>
<evidence type="ECO:0000256" key="4">
    <source>
        <dbReference type="ARBA" id="ARBA00009000"/>
    </source>
</evidence>
<comment type="subunit">
    <text evidence="10">Monomer.</text>
</comment>
<dbReference type="SMART" id="SM00642">
    <property type="entry name" value="Aamy"/>
    <property type="match status" value="1"/>
</dbReference>
<keyword evidence="13" id="KW-1185">Reference proteome</keyword>
<keyword evidence="8 10" id="KW-0320">Glycogen biosynthesis</keyword>
<dbReference type="NCBIfam" id="NF008967">
    <property type="entry name" value="PRK12313.1"/>
    <property type="match status" value="1"/>
</dbReference>
<dbReference type="EC" id="2.4.1.18" evidence="10"/>
<evidence type="ECO:0000256" key="9">
    <source>
        <dbReference type="ARBA" id="ARBA00023277"/>
    </source>
</evidence>
<feature type="active site" description="Proton donor" evidence="10">
    <location>
        <position position="458"/>
    </location>
</feature>
<dbReference type="Pfam" id="PF22019">
    <property type="entry name" value="GlgB_N"/>
    <property type="match status" value="1"/>
</dbReference>
<keyword evidence="5 10" id="KW-0321">Glycogen metabolism</keyword>
<dbReference type="SUPFAM" id="SSF51011">
    <property type="entry name" value="Glycosyl hydrolase domain"/>
    <property type="match status" value="1"/>
</dbReference>
<dbReference type="PANTHER" id="PTHR43651">
    <property type="entry name" value="1,4-ALPHA-GLUCAN-BRANCHING ENZYME"/>
    <property type="match status" value="1"/>
</dbReference>
<evidence type="ECO:0000256" key="2">
    <source>
        <dbReference type="ARBA" id="ARBA00002953"/>
    </source>
</evidence>
<keyword evidence="6 10" id="KW-0328">Glycosyltransferase</keyword>
<dbReference type="SUPFAM" id="SSF51445">
    <property type="entry name" value="(Trans)glycosidases"/>
    <property type="match status" value="1"/>
</dbReference>
<evidence type="ECO:0000313" key="12">
    <source>
        <dbReference type="EMBL" id="MFC7418465.1"/>
    </source>
</evidence>
<evidence type="ECO:0000256" key="8">
    <source>
        <dbReference type="ARBA" id="ARBA00023056"/>
    </source>
</evidence>
<dbReference type="Pfam" id="PF02922">
    <property type="entry name" value="CBM_48"/>
    <property type="match status" value="1"/>
</dbReference>
<dbReference type="InterPro" id="IPR013783">
    <property type="entry name" value="Ig-like_fold"/>
</dbReference>
<comment type="pathway">
    <text evidence="3 10">Glycan biosynthesis; glycogen biosynthesis.</text>
</comment>
<dbReference type="RefSeq" id="WP_380185474.1">
    <property type="nucleotide sequence ID" value="NZ_JBHTBQ010000002.1"/>
</dbReference>
<comment type="similarity">
    <text evidence="4 10">Belongs to the glycosyl hydrolase 13 family. GlgB subfamily.</text>
</comment>
<dbReference type="CDD" id="cd02855">
    <property type="entry name" value="E_set_GBE_prok_N"/>
    <property type="match status" value="1"/>
</dbReference>
<gene>
    <name evidence="10 12" type="primary">glgB</name>
    <name evidence="12" type="ORF">ACFQNF_01050</name>
</gene>
<dbReference type="NCBIfam" id="TIGR01515">
    <property type="entry name" value="branching_enzym"/>
    <property type="match status" value="1"/>
</dbReference>
<dbReference type="GO" id="GO:0003844">
    <property type="term" value="F:1,4-alpha-glucan branching enzyme activity"/>
    <property type="evidence" value="ECO:0007669"/>
    <property type="project" value="UniProtKB-EC"/>
</dbReference>
<evidence type="ECO:0000256" key="3">
    <source>
        <dbReference type="ARBA" id="ARBA00004964"/>
    </source>
</evidence>
<dbReference type="InterPro" id="IPR006407">
    <property type="entry name" value="GlgB"/>
</dbReference>
<dbReference type="HAMAP" id="MF_00685">
    <property type="entry name" value="GlgB"/>
    <property type="match status" value="1"/>
</dbReference>
<dbReference type="Gene3D" id="2.60.40.1180">
    <property type="entry name" value="Golgi alpha-mannosidase II"/>
    <property type="match status" value="1"/>
</dbReference>
<protein>
    <recommendedName>
        <fullName evidence="10">1,4-alpha-glucan branching enzyme GlgB</fullName>
        <ecNumber evidence="10">2.4.1.18</ecNumber>
    </recommendedName>
    <alternativeName>
        <fullName evidence="10">1,4-alpha-D-glucan:1,4-alpha-D-glucan 6-glucosyl-transferase</fullName>
    </alternativeName>
    <alternativeName>
        <fullName evidence="10">Alpha-(1-&gt;4)-glucan branching enzyme</fullName>
    </alternativeName>
    <alternativeName>
        <fullName evidence="10">Glycogen branching enzyme</fullName>
        <shortName evidence="10">BE</shortName>
    </alternativeName>
</protein>
<evidence type="ECO:0000259" key="11">
    <source>
        <dbReference type="SMART" id="SM00642"/>
    </source>
</evidence>
<dbReference type="PANTHER" id="PTHR43651:SF3">
    <property type="entry name" value="1,4-ALPHA-GLUCAN-BRANCHING ENZYME"/>
    <property type="match status" value="1"/>
</dbReference>
<dbReference type="NCBIfam" id="NF003811">
    <property type="entry name" value="PRK05402.1"/>
    <property type="match status" value="1"/>
</dbReference>
<reference evidence="13" key="1">
    <citation type="journal article" date="2019" name="Int. J. Syst. Evol. Microbiol.">
        <title>The Global Catalogue of Microorganisms (GCM) 10K type strain sequencing project: providing services to taxonomists for standard genome sequencing and annotation.</title>
        <authorList>
            <consortium name="The Broad Institute Genomics Platform"/>
            <consortium name="The Broad Institute Genome Sequencing Center for Infectious Disease"/>
            <person name="Wu L."/>
            <person name="Ma J."/>
        </authorList>
    </citation>
    <scope>NUCLEOTIDE SEQUENCE [LARGE SCALE GENOMIC DNA]</scope>
    <source>
        <strain evidence="13">CCUG 62945</strain>
    </source>
</reference>
<dbReference type="Proteomes" id="UP001596473">
    <property type="component" value="Unassembled WGS sequence"/>
</dbReference>
<name>A0ABW2QSG2_9NEIS</name>
<sequence length="726" mass="82032">MSGLNLKEVEAICNGCHGDPFAVLGMHLNGSTLCVRAFFTDASACVVIDAATGRRLASLSLIDERGLFAGPIPRRKKEFSYRLAVQWGEQEVLLDDPYCFAPILGEMDVWLLSEGKHHRPFEKLGAHPQEIEGVSGVAFAVWAPNAQRVAVVGDFNLWDACRHGMRLRQECGVWEIFIPAVEMGACYKFEILDQAGERHLKADPYAFAAELRPGTASKVAGCLPKVPEATGRRAANQGDAPISIYEVHLGSWRRVPEDGHRSLNWHELIVQLLPYVKELGFTHLELLPISEFPFDGSWGYQPLGLYAPTARLGSAGDFKSFVQAAHEMGLGVLLDWVPGHFPSDGFGLAQFDGTPLFEHSDPREGFHHDWKTLIYNYGRNEVKNYLIGNALYWIERFGVDGLRVDAVASMLYRDYSREPGEWIPNELGGRENLEAIAFLREMSEILASECPYAVTFAEESTSFPAVTQPAAQGGLGFNYKWNMGWMHDSLGYMQLDPIYRQHHHDQMTFSLMYAFDERFVLPLSHDEVVHGKGSILSRMPGDIWQQFANLRAYYAFMWAHPGKKLLFMGSEWAQLREWSHQHSLDWHLLESTWHRGVQALVRDLNQIYQSQPALYQIDFEARGFNWIIANDALNSIFAFSRHAENNDDFVLIMSNFTPEVRHQYRIGVPKAGRYIEIINTDSMYYQGSNVGNGECQSENIASQQYPQSIALSIPPLATLYLKWLGV</sequence>
<dbReference type="InterPro" id="IPR006047">
    <property type="entry name" value="GH13_cat_dom"/>
</dbReference>
<feature type="active site" description="Nucleophile" evidence="10">
    <location>
        <position position="405"/>
    </location>
</feature>
<evidence type="ECO:0000256" key="1">
    <source>
        <dbReference type="ARBA" id="ARBA00000826"/>
    </source>
</evidence>
<evidence type="ECO:0000313" key="13">
    <source>
        <dbReference type="Proteomes" id="UP001596473"/>
    </source>
</evidence>
<accession>A0ABW2QSG2</accession>
<dbReference type="InterPro" id="IPR017853">
    <property type="entry name" value="GH"/>
</dbReference>
<dbReference type="InterPro" id="IPR044143">
    <property type="entry name" value="GlgB_N_E_set_prok"/>
</dbReference>
<dbReference type="Gene3D" id="3.20.20.80">
    <property type="entry name" value="Glycosidases"/>
    <property type="match status" value="1"/>
</dbReference>
<dbReference type="Pfam" id="PF02806">
    <property type="entry name" value="Alpha-amylase_C"/>
    <property type="match status" value="1"/>
</dbReference>
<evidence type="ECO:0000256" key="5">
    <source>
        <dbReference type="ARBA" id="ARBA00022600"/>
    </source>
</evidence>
<evidence type="ECO:0000256" key="6">
    <source>
        <dbReference type="ARBA" id="ARBA00022676"/>
    </source>
</evidence>
<dbReference type="CDD" id="cd11322">
    <property type="entry name" value="AmyAc_Glg_BE"/>
    <property type="match status" value="1"/>
</dbReference>
<dbReference type="SUPFAM" id="SSF81296">
    <property type="entry name" value="E set domains"/>
    <property type="match status" value="2"/>
</dbReference>
<dbReference type="PIRSF" id="PIRSF000463">
    <property type="entry name" value="GlgB"/>
    <property type="match status" value="1"/>
</dbReference>
<organism evidence="12 13">
    <name type="scientific">Iodobacter arcticus</name>
    <dbReference type="NCBI Taxonomy" id="590593"/>
    <lineage>
        <taxon>Bacteria</taxon>
        <taxon>Pseudomonadati</taxon>
        <taxon>Pseudomonadota</taxon>
        <taxon>Betaproteobacteria</taxon>
        <taxon>Neisseriales</taxon>
        <taxon>Chitinibacteraceae</taxon>
        <taxon>Iodobacter</taxon>
    </lineage>
</organism>
<dbReference type="Gene3D" id="2.60.40.10">
    <property type="entry name" value="Immunoglobulins"/>
    <property type="match status" value="1"/>
</dbReference>
<feature type="domain" description="Glycosyl hydrolase family 13 catalytic" evidence="11">
    <location>
        <begin position="246"/>
        <end position="602"/>
    </location>
</feature>
<dbReference type="InterPro" id="IPR013780">
    <property type="entry name" value="Glyco_hydro_b"/>
</dbReference>
<keyword evidence="7 10" id="KW-0808">Transferase</keyword>
<evidence type="ECO:0000256" key="7">
    <source>
        <dbReference type="ARBA" id="ARBA00022679"/>
    </source>
</evidence>
<comment type="function">
    <text evidence="2 10">Catalyzes the formation of the alpha-1,6-glucosidic linkages in glycogen by scission of a 1,4-alpha-linked oligosaccharide from growing alpha-1,4-glucan chains and the subsequent attachment of the oligosaccharide to the alpha-1,6 position.</text>
</comment>
<dbReference type="InterPro" id="IPR006048">
    <property type="entry name" value="A-amylase/branching_C"/>
</dbReference>
<evidence type="ECO:0000256" key="10">
    <source>
        <dbReference type="HAMAP-Rule" id="MF_00685"/>
    </source>
</evidence>
<proteinExistence type="inferred from homology"/>
<keyword evidence="9 10" id="KW-0119">Carbohydrate metabolism</keyword>
<dbReference type="InterPro" id="IPR054169">
    <property type="entry name" value="GlgB_N"/>
</dbReference>
<dbReference type="Pfam" id="PF00128">
    <property type="entry name" value="Alpha-amylase"/>
    <property type="match status" value="2"/>
</dbReference>
<dbReference type="InterPro" id="IPR004193">
    <property type="entry name" value="Glyco_hydro_13_N"/>
</dbReference>
<dbReference type="EMBL" id="JBHTBQ010000002">
    <property type="protein sequence ID" value="MFC7418465.1"/>
    <property type="molecule type" value="Genomic_DNA"/>
</dbReference>
<dbReference type="InterPro" id="IPR014756">
    <property type="entry name" value="Ig_E-set"/>
</dbReference>
<dbReference type="InterPro" id="IPR037439">
    <property type="entry name" value="Branching_enzy"/>
</dbReference>
<comment type="catalytic activity">
    <reaction evidence="1 10">
        <text>Transfers a segment of a (1-&gt;4)-alpha-D-glucan chain to a primary hydroxy group in a similar glucan chain.</text>
        <dbReference type="EC" id="2.4.1.18"/>
    </reaction>
</comment>